<dbReference type="PROSITE" id="PS52035">
    <property type="entry name" value="PEPTIDASE_M14"/>
    <property type="match status" value="1"/>
</dbReference>
<dbReference type="GO" id="GO:0006508">
    <property type="term" value="P:proteolysis"/>
    <property type="evidence" value="ECO:0007669"/>
    <property type="project" value="UniProtKB-KW"/>
</dbReference>
<comment type="caution">
    <text evidence="13">The sequence shown here is derived from an EMBL/GenBank/DDBJ whole genome shotgun (WGS) entry which is preliminary data.</text>
</comment>
<sequence>MHDLTELEIVTIMLALLYTFVVSWKPLLLYALENDIVKYTLYEVTAYNQRERAFLYSLHINNDKYIFVNGVTNEAAIPIYVIVKECCLELFEKDLYANNIDFTYIKSNILWDKPNSKLKSSGNKNSTPINSFYNSFKMKLWIEVKLKKHSMFSKIIIGKTYETKDLIAIKMSVGKKKCAVLVVGGEEGRDWMSPAIILNFIENILESKELINKLLEYCDFYFLPVFNADGYEYSLRKDKLWVKNRKVFFPKKMCNDRVAIGVNIDRNWFFNKASNLYAGERPISEEEPQALFRFMNNMANNLLMYINVRSFDRLITIPYGYTTEYSNNHLILMEILSATCDKLYNIHNATYFYGNTANILYNFSGNSADWVKEKFNIPIVMTVYLKFKDHLFPNETHIQPLTKQFTSIMVEILPVVNNIYGPLFSNHKSCFKFTNRFIIASLLLHTLINIH</sequence>
<evidence type="ECO:0000256" key="1">
    <source>
        <dbReference type="ARBA" id="ARBA00001947"/>
    </source>
</evidence>
<keyword evidence="11" id="KW-0812">Transmembrane</keyword>
<evidence type="ECO:0000256" key="8">
    <source>
        <dbReference type="ARBA" id="ARBA00022833"/>
    </source>
</evidence>
<comment type="caution">
    <text evidence="10">Lacks conserved residue(s) required for the propagation of feature annotation.</text>
</comment>
<dbReference type="EMBL" id="JH668984">
    <property type="protein sequence ID" value="KAG6463427.1"/>
    <property type="molecule type" value="Genomic_DNA"/>
</dbReference>
<keyword evidence="9" id="KW-0482">Metalloprotease</keyword>
<keyword evidence="3" id="KW-0121">Carboxypeptidase</keyword>
<reference evidence="13" key="1">
    <citation type="journal article" date="2016" name="Insect Biochem. Mol. Biol.">
        <title>Multifaceted biological insights from a draft genome sequence of the tobacco hornworm moth, Manduca sexta.</title>
        <authorList>
            <person name="Kanost M.R."/>
            <person name="Arrese E.L."/>
            <person name="Cao X."/>
            <person name="Chen Y.R."/>
            <person name="Chellapilla S."/>
            <person name="Goldsmith M.R."/>
            <person name="Grosse-Wilde E."/>
            <person name="Heckel D.G."/>
            <person name="Herndon N."/>
            <person name="Jiang H."/>
            <person name="Papanicolaou A."/>
            <person name="Qu J."/>
            <person name="Soulages J.L."/>
            <person name="Vogel H."/>
            <person name="Walters J."/>
            <person name="Waterhouse R.M."/>
            <person name="Ahn S.J."/>
            <person name="Almeida F.C."/>
            <person name="An C."/>
            <person name="Aqrawi P."/>
            <person name="Bretschneider A."/>
            <person name="Bryant W.B."/>
            <person name="Bucks S."/>
            <person name="Chao H."/>
            <person name="Chevignon G."/>
            <person name="Christen J.M."/>
            <person name="Clarke D.F."/>
            <person name="Dittmer N.T."/>
            <person name="Ferguson L.C.F."/>
            <person name="Garavelou S."/>
            <person name="Gordon K.H.J."/>
            <person name="Gunaratna R.T."/>
            <person name="Han Y."/>
            <person name="Hauser F."/>
            <person name="He Y."/>
            <person name="Heidel-Fischer H."/>
            <person name="Hirsh A."/>
            <person name="Hu Y."/>
            <person name="Jiang H."/>
            <person name="Kalra D."/>
            <person name="Klinner C."/>
            <person name="Konig C."/>
            <person name="Kovar C."/>
            <person name="Kroll A.R."/>
            <person name="Kuwar S.S."/>
            <person name="Lee S.L."/>
            <person name="Lehman R."/>
            <person name="Li K."/>
            <person name="Li Z."/>
            <person name="Liang H."/>
            <person name="Lovelace S."/>
            <person name="Lu Z."/>
            <person name="Mansfield J.H."/>
            <person name="McCulloch K.J."/>
            <person name="Mathew T."/>
            <person name="Morton B."/>
            <person name="Muzny D.M."/>
            <person name="Neunemann D."/>
            <person name="Ongeri F."/>
            <person name="Pauchet Y."/>
            <person name="Pu L.L."/>
            <person name="Pyrousis I."/>
            <person name="Rao X.J."/>
            <person name="Redding A."/>
            <person name="Roesel C."/>
            <person name="Sanchez-Gracia A."/>
            <person name="Schaack S."/>
            <person name="Shukla A."/>
            <person name="Tetreau G."/>
            <person name="Wang Y."/>
            <person name="Xiong G.H."/>
            <person name="Traut W."/>
            <person name="Walsh T.K."/>
            <person name="Worley K.C."/>
            <person name="Wu D."/>
            <person name="Wu W."/>
            <person name="Wu Y.Q."/>
            <person name="Zhang X."/>
            <person name="Zou Z."/>
            <person name="Zucker H."/>
            <person name="Briscoe A.D."/>
            <person name="Burmester T."/>
            <person name="Clem R.J."/>
            <person name="Feyereisen R."/>
            <person name="Grimmelikhuijzen C.J.P."/>
            <person name="Hamodrakas S.J."/>
            <person name="Hansson B.S."/>
            <person name="Huguet E."/>
            <person name="Jermiin L.S."/>
            <person name="Lan Q."/>
            <person name="Lehman H.K."/>
            <person name="Lorenzen M."/>
            <person name="Merzendorfer H."/>
            <person name="Michalopoulos I."/>
            <person name="Morton D.B."/>
            <person name="Muthukrishnan S."/>
            <person name="Oakeshott J.G."/>
            <person name="Palmer W."/>
            <person name="Park Y."/>
            <person name="Passarelli A.L."/>
            <person name="Rozas J."/>
            <person name="Schwartz L.M."/>
            <person name="Smith W."/>
            <person name="Southgate A."/>
            <person name="Vilcinskas A."/>
            <person name="Vogt R."/>
            <person name="Wang P."/>
            <person name="Werren J."/>
            <person name="Yu X.Q."/>
            <person name="Zhou J.J."/>
            <person name="Brown S.J."/>
            <person name="Scherer S.E."/>
            <person name="Richards S."/>
            <person name="Blissard G.W."/>
        </authorList>
    </citation>
    <scope>NUCLEOTIDE SEQUENCE</scope>
</reference>
<evidence type="ECO:0000256" key="9">
    <source>
        <dbReference type="ARBA" id="ARBA00023049"/>
    </source>
</evidence>
<comment type="similarity">
    <text evidence="2 10">Belongs to the peptidase M14 family.</text>
</comment>
<dbReference type="GO" id="GO:0005615">
    <property type="term" value="C:extracellular space"/>
    <property type="evidence" value="ECO:0007669"/>
    <property type="project" value="TreeGrafter"/>
</dbReference>
<keyword evidence="8" id="KW-0862">Zinc</keyword>
<evidence type="ECO:0000313" key="13">
    <source>
        <dbReference type="EMBL" id="KAG6463427.1"/>
    </source>
</evidence>
<keyword evidence="6" id="KW-0732">Signal</keyword>
<keyword evidence="4" id="KW-0645">Protease</keyword>
<evidence type="ECO:0000256" key="11">
    <source>
        <dbReference type="SAM" id="Phobius"/>
    </source>
</evidence>
<evidence type="ECO:0000256" key="4">
    <source>
        <dbReference type="ARBA" id="ARBA00022670"/>
    </source>
</evidence>
<evidence type="ECO:0000256" key="10">
    <source>
        <dbReference type="PROSITE-ProRule" id="PRU01379"/>
    </source>
</evidence>
<protein>
    <recommendedName>
        <fullName evidence="12">Peptidase M14 domain-containing protein</fullName>
    </recommendedName>
</protein>
<keyword evidence="14" id="KW-1185">Reference proteome</keyword>
<keyword evidence="7" id="KW-0378">Hydrolase</keyword>
<dbReference type="PANTHER" id="PTHR11705">
    <property type="entry name" value="PROTEASE FAMILY M14 CARBOXYPEPTIDASE A,B"/>
    <property type="match status" value="1"/>
</dbReference>
<proteinExistence type="inferred from homology"/>
<dbReference type="GO" id="GO:0004181">
    <property type="term" value="F:metallocarboxypeptidase activity"/>
    <property type="evidence" value="ECO:0007669"/>
    <property type="project" value="InterPro"/>
</dbReference>
<comment type="cofactor">
    <cofactor evidence="1">
        <name>Zn(2+)</name>
        <dbReference type="ChEBI" id="CHEBI:29105"/>
    </cofactor>
</comment>
<feature type="transmembrane region" description="Helical" evidence="11">
    <location>
        <begin position="12"/>
        <end position="32"/>
    </location>
</feature>
<dbReference type="AlphaFoldDB" id="A0A921ZUY4"/>
<dbReference type="FunFam" id="3.40.630.10:FF:000084">
    <property type="entry name" value="Carboxypeptidase B2"/>
    <property type="match status" value="1"/>
</dbReference>
<evidence type="ECO:0000256" key="3">
    <source>
        <dbReference type="ARBA" id="ARBA00022645"/>
    </source>
</evidence>
<evidence type="ECO:0000256" key="2">
    <source>
        <dbReference type="ARBA" id="ARBA00005988"/>
    </source>
</evidence>
<dbReference type="Gene3D" id="3.40.630.10">
    <property type="entry name" value="Zn peptidases"/>
    <property type="match status" value="1"/>
</dbReference>
<dbReference type="SUPFAM" id="SSF53187">
    <property type="entry name" value="Zn-dependent exopeptidases"/>
    <property type="match status" value="1"/>
</dbReference>
<dbReference type="Pfam" id="PF00246">
    <property type="entry name" value="Peptidase_M14"/>
    <property type="match status" value="1"/>
</dbReference>
<dbReference type="InterPro" id="IPR000834">
    <property type="entry name" value="Peptidase_M14"/>
</dbReference>
<evidence type="ECO:0000256" key="5">
    <source>
        <dbReference type="ARBA" id="ARBA00022723"/>
    </source>
</evidence>
<dbReference type="SMART" id="SM00631">
    <property type="entry name" value="Zn_pept"/>
    <property type="match status" value="1"/>
</dbReference>
<organism evidence="13 14">
    <name type="scientific">Manduca sexta</name>
    <name type="common">Tobacco hawkmoth</name>
    <name type="synonym">Tobacco hornworm</name>
    <dbReference type="NCBI Taxonomy" id="7130"/>
    <lineage>
        <taxon>Eukaryota</taxon>
        <taxon>Metazoa</taxon>
        <taxon>Ecdysozoa</taxon>
        <taxon>Arthropoda</taxon>
        <taxon>Hexapoda</taxon>
        <taxon>Insecta</taxon>
        <taxon>Pterygota</taxon>
        <taxon>Neoptera</taxon>
        <taxon>Endopterygota</taxon>
        <taxon>Lepidoptera</taxon>
        <taxon>Glossata</taxon>
        <taxon>Ditrysia</taxon>
        <taxon>Bombycoidea</taxon>
        <taxon>Sphingidae</taxon>
        <taxon>Sphinginae</taxon>
        <taxon>Sphingini</taxon>
        <taxon>Manduca</taxon>
    </lineage>
</organism>
<evidence type="ECO:0000256" key="6">
    <source>
        <dbReference type="ARBA" id="ARBA00022729"/>
    </source>
</evidence>
<evidence type="ECO:0000259" key="12">
    <source>
        <dbReference type="PROSITE" id="PS52035"/>
    </source>
</evidence>
<name>A0A921ZUY4_MANSE</name>
<keyword evidence="11" id="KW-0472">Membrane</keyword>
<dbReference type="GO" id="GO:0008270">
    <property type="term" value="F:zinc ion binding"/>
    <property type="evidence" value="ECO:0007669"/>
    <property type="project" value="InterPro"/>
</dbReference>
<gene>
    <name evidence="13" type="ORF">O3G_MSEX013871</name>
</gene>
<keyword evidence="11" id="KW-1133">Transmembrane helix</keyword>
<keyword evidence="5" id="KW-0479">Metal-binding</keyword>
<evidence type="ECO:0000313" key="14">
    <source>
        <dbReference type="Proteomes" id="UP000791440"/>
    </source>
</evidence>
<reference evidence="13" key="2">
    <citation type="submission" date="2020-12" db="EMBL/GenBank/DDBJ databases">
        <authorList>
            <person name="Kanost M."/>
        </authorList>
    </citation>
    <scope>NUCLEOTIDE SEQUENCE</scope>
</reference>
<evidence type="ECO:0000256" key="7">
    <source>
        <dbReference type="ARBA" id="ARBA00022801"/>
    </source>
</evidence>
<dbReference type="PANTHER" id="PTHR11705:SF143">
    <property type="entry name" value="SLL0236 PROTEIN"/>
    <property type="match status" value="1"/>
</dbReference>
<dbReference type="Proteomes" id="UP000791440">
    <property type="component" value="Unassembled WGS sequence"/>
</dbReference>
<feature type="domain" description="Peptidase M14" evidence="12">
    <location>
        <begin position="131"/>
        <end position="416"/>
    </location>
</feature>
<accession>A0A921ZUY4</accession>